<dbReference type="AlphaFoldDB" id="A0A1B4FJI6"/>
<gene>
    <name evidence="2" type="ORF">WS70_18130</name>
</gene>
<evidence type="ECO:0000313" key="2">
    <source>
        <dbReference type="EMBL" id="AOJ03835.1"/>
    </source>
</evidence>
<feature type="compositionally biased region" description="Basic and acidic residues" evidence="1">
    <location>
        <begin position="68"/>
        <end position="92"/>
    </location>
</feature>
<sequence>MIGRRFERIVTRRGLARSPTGNVFVADRCATGVALVVVPESAAMGEAEGRAPWIPGCTRSRWTTPRASPERVDCRERRCLSSDTRRTPHDNTPRTAKRAARRPTHRKAR</sequence>
<evidence type="ECO:0000256" key="1">
    <source>
        <dbReference type="SAM" id="MobiDB-lite"/>
    </source>
</evidence>
<evidence type="ECO:0000313" key="3">
    <source>
        <dbReference type="Proteomes" id="UP000062519"/>
    </source>
</evidence>
<name>A0A1B4FJI6_9BURK</name>
<feature type="region of interest" description="Disordered" evidence="1">
    <location>
        <begin position="64"/>
        <end position="109"/>
    </location>
</feature>
<dbReference type="Proteomes" id="UP000062519">
    <property type="component" value="Chromosome 2"/>
</dbReference>
<dbReference type="EMBL" id="CP013387">
    <property type="protein sequence ID" value="AOJ03835.1"/>
    <property type="molecule type" value="Genomic_DNA"/>
</dbReference>
<protein>
    <submittedName>
        <fullName evidence="2">Uncharacterized protein</fullName>
    </submittedName>
</protein>
<organism evidence="2 3">
    <name type="scientific">Burkholderia mayonis</name>
    <dbReference type="NCBI Taxonomy" id="1385591"/>
    <lineage>
        <taxon>Bacteria</taxon>
        <taxon>Pseudomonadati</taxon>
        <taxon>Pseudomonadota</taxon>
        <taxon>Betaproteobacteria</taxon>
        <taxon>Burkholderiales</taxon>
        <taxon>Burkholderiaceae</taxon>
        <taxon>Burkholderia</taxon>
        <taxon>pseudomallei group</taxon>
    </lineage>
</organism>
<feature type="compositionally biased region" description="Basic residues" evidence="1">
    <location>
        <begin position="95"/>
        <end position="109"/>
    </location>
</feature>
<keyword evidence="3" id="KW-1185">Reference proteome</keyword>
<accession>A0A1B4FJI6</accession>
<reference evidence="2 3" key="1">
    <citation type="submission" date="2015-12" db="EMBL/GenBank/DDBJ databases">
        <title>Diversity of Burkholderia near neighbor genomes.</title>
        <authorList>
            <person name="Sahl J."/>
            <person name="Wagner D."/>
            <person name="Keim P."/>
        </authorList>
    </citation>
    <scope>NUCLEOTIDE SEQUENCE [LARGE SCALE GENOMIC DNA]</scope>
    <source>
        <strain evidence="2 3">BDU6</strain>
    </source>
</reference>
<dbReference type="KEGG" id="buu:WS70_18130"/>
<proteinExistence type="predicted"/>